<reference evidence="5" key="1">
    <citation type="submission" date="2016-11" db="EMBL/GenBank/DDBJ databases">
        <authorList>
            <person name="Varghese N."/>
            <person name="Submissions S."/>
        </authorList>
    </citation>
    <scope>NUCLEOTIDE SEQUENCE [LARGE SCALE GENOMIC DNA]</scope>
    <source>
        <strain evidence="5">DSM 26899</strain>
    </source>
</reference>
<evidence type="ECO:0000313" key="4">
    <source>
        <dbReference type="EMBL" id="SHM49962.1"/>
    </source>
</evidence>
<dbReference type="InterPro" id="IPR050832">
    <property type="entry name" value="Bact_Acetyltransf"/>
</dbReference>
<name>A0A1M7JAC8_9FLAO</name>
<dbReference type="EMBL" id="FRAV01000051">
    <property type="protein sequence ID" value="SHM49962.1"/>
    <property type="molecule type" value="Genomic_DNA"/>
</dbReference>
<dbReference type="SUPFAM" id="SSF55729">
    <property type="entry name" value="Acyl-CoA N-acyltransferases (Nat)"/>
    <property type="match status" value="1"/>
</dbReference>
<keyword evidence="5" id="KW-1185">Reference proteome</keyword>
<feature type="domain" description="N-acetyltransferase" evidence="3">
    <location>
        <begin position="2"/>
        <end position="150"/>
    </location>
</feature>
<organism evidence="4 5">
    <name type="scientific">Chryseobacterium polytrichastri</name>
    <dbReference type="NCBI Taxonomy" id="1302687"/>
    <lineage>
        <taxon>Bacteria</taxon>
        <taxon>Pseudomonadati</taxon>
        <taxon>Bacteroidota</taxon>
        <taxon>Flavobacteriia</taxon>
        <taxon>Flavobacteriales</taxon>
        <taxon>Weeksellaceae</taxon>
        <taxon>Chryseobacterium group</taxon>
        <taxon>Chryseobacterium</taxon>
    </lineage>
</organism>
<evidence type="ECO:0000256" key="2">
    <source>
        <dbReference type="ARBA" id="ARBA00023315"/>
    </source>
</evidence>
<dbReference type="Proteomes" id="UP000184364">
    <property type="component" value="Unassembled WGS sequence"/>
</dbReference>
<dbReference type="AlphaFoldDB" id="A0A1M7JAC8"/>
<dbReference type="OrthoDB" id="9792929at2"/>
<evidence type="ECO:0000259" key="3">
    <source>
        <dbReference type="PROSITE" id="PS51186"/>
    </source>
</evidence>
<dbReference type="CDD" id="cd04301">
    <property type="entry name" value="NAT_SF"/>
    <property type="match status" value="1"/>
</dbReference>
<evidence type="ECO:0000313" key="5">
    <source>
        <dbReference type="Proteomes" id="UP000184364"/>
    </source>
</evidence>
<dbReference type="InterPro" id="IPR016181">
    <property type="entry name" value="Acyl_CoA_acyltransferase"/>
</dbReference>
<dbReference type="PROSITE" id="PS51186">
    <property type="entry name" value="GNAT"/>
    <property type="match status" value="1"/>
</dbReference>
<dbReference type="RefSeq" id="WP_073297494.1">
    <property type="nucleotide sequence ID" value="NZ_FRAV01000051.1"/>
</dbReference>
<dbReference type="STRING" id="1302687.SAMN05444267_105112"/>
<dbReference type="GO" id="GO:0016747">
    <property type="term" value="F:acyltransferase activity, transferring groups other than amino-acyl groups"/>
    <property type="evidence" value="ECO:0007669"/>
    <property type="project" value="InterPro"/>
</dbReference>
<dbReference type="PANTHER" id="PTHR43877:SF2">
    <property type="entry name" value="AMINOALKYLPHOSPHONATE N-ACETYLTRANSFERASE-RELATED"/>
    <property type="match status" value="1"/>
</dbReference>
<dbReference type="Pfam" id="PF00583">
    <property type="entry name" value="Acetyltransf_1"/>
    <property type="match status" value="1"/>
</dbReference>
<evidence type="ECO:0000256" key="1">
    <source>
        <dbReference type="ARBA" id="ARBA00022679"/>
    </source>
</evidence>
<keyword evidence="4" id="KW-0687">Ribonucleoprotein</keyword>
<keyword evidence="4" id="KW-0689">Ribosomal protein</keyword>
<sequence>MKNTRKATIQDLAQLAELFDQYRVFYRKESDISAAENFLKERIENKDSEIFVAENGGKLVGFVQLFPIFSSTRMKRYWLLNDLYVNDNYRGKGYSKELIEEAKQLAKSTEACGVLLETGKSNDIGNQLYPACGFELYDSVNFYEWTNKES</sequence>
<dbReference type="InterPro" id="IPR000182">
    <property type="entry name" value="GNAT_dom"/>
</dbReference>
<keyword evidence="1" id="KW-0808">Transferase</keyword>
<accession>A0A1M7JAC8</accession>
<gene>
    <name evidence="4" type="ORF">SAMN05444267_105112</name>
</gene>
<protein>
    <submittedName>
        <fullName evidence="4">Ribosomal protein S18 acetylase RimI</fullName>
    </submittedName>
</protein>
<dbReference type="Gene3D" id="3.40.630.30">
    <property type="match status" value="1"/>
</dbReference>
<dbReference type="PANTHER" id="PTHR43877">
    <property type="entry name" value="AMINOALKYLPHOSPHONATE N-ACETYLTRANSFERASE-RELATED-RELATED"/>
    <property type="match status" value="1"/>
</dbReference>
<dbReference type="GO" id="GO:0005840">
    <property type="term" value="C:ribosome"/>
    <property type="evidence" value="ECO:0007669"/>
    <property type="project" value="UniProtKB-KW"/>
</dbReference>
<proteinExistence type="predicted"/>
<keyword evidence="2" id="KW-0012">Acyltransferase</keyword>